<dbReference type="InterPro" id="IPR041078">
    <property type="entry name" value="Plavaka"/>
</dbReference>
<keyword evidence="3" id="KW-1185">Reference proteome</keyword>
<evidence type="ECO:0000313" key="2">
    <source>
        <dbReference type="EMBL" id="KIK76187.1"/>
    </source>
</evidence>
<gene>
    <name evidence="2" type="ORF">PAXRUDRAFT_18386</name>
</gene>
<dbReference type="AlphaFoldDB" id="A0A0D0BYD6"/>
<feature type="compositionally biased region" description="Polar residues" evidence="1">
    <location>
        <begin position="1"/>
        <end position="16"/>
    </location>
</feature>
<accession>A0A0D0BYD6</accession>
<dbReference type="Proteomes" id="UP000054538">
    <property type="component" value="Unassembled WGS sequence"/>
</dbReference>
<feature type="region of interest" description="Disordered" evidence="1">
    <location>
        <begin position="1"/>
        <end position="37"/>
    </location>
</feature>
<dbReference type="InParanoid" id="A0A0D0BYD6"/>
<dbReference type="STRING" id="930991.A0A0D0BYD6"/>
<name>A0A0D0BYD6_9AGAM</name>
<organism evidence="2 3">
    <name type="scientific">Paxillus rubicundulus Ve08.2h10</name>
    <dbReference type="NCBI Taxonomy" id="930991"/>
    <lineage>
        <taxon>Eukaryota</taxon>
        <taxon>Fungi</taxon>
        <taxon>Dikarya</taxon>
        <taxon>Basidiomycota</taxon>
        <taxon>Agaricomycotina</taxon>
        <taxon>Agaricomycetes</taxon>
        <taxon>Agaricomycetidae</taxon>
        <taxon>Boletales</taxon>
        <taxon>Paxilineae</taxon>
        <taxon>Paxillaceae</taxon>
        <taxon>Paxillus</taxon>
    </lineage>
</organism>
<proteinExistence type="predicted"/>
<feature type="compositionally biased region" description="Basic and acidic residues" evidence="1">
    <location>
        <begin position="21"/>
        <end position="31"/>
    </location>
</feature>
<evidence type="ECO:0000313" key="3">
    <source>
        <dbReference type="Proteomes" id="UP000054538"/>
    </source>
</evidence>
<evidence type="ECO:0000256" key="1">
    <source>
        <dbReference type="SAM" id="MobiDB-lite"/>
    </source>
</evidence>
<dbReference type="EMBL" id="KN827624">
    <property type="protein sequence ID" value="KIK76187.1"/>
    <property type="molecule type" value="Genomic_DNA"/>
</dbReference>
<protein>
    <submittedName>
        <fullName evidence="2">Uncharacterized protein</fullName>
    </submittedName>
</protein>
<sequence>MGTHSTTSVGSHQQPAISIDRPGEFRTEYHPHSGRPPVTQTYEEFGACSTIYIKPTDEAPFCPFQTHGDFQFVEIVLNAALNKAQVDALLDLIDRVAKGAAKVMLKNEAELCKACDNVVAKLTPFLKHPVTATYKKQPVTYEVHTRPVWEWALDLLANPLLAPYFVWDAERLYKHNGTEYERFFHEPWTADCWWDIQSNLPDDVENTIPFGFILYADKTKLSSHGTVKGYPIVVCCANLPVNIWNGKGLGGSCVVGWLPIVPEDAEEEDYKEQ</sequence>
<reference evidence="2 3" key="1">
    <citation type="submission" date="2014-04" db="EMBL/GenBank/DDBJ databases">
        <authorList>
            <consortium name="DOE Joint Genome Institute"/>
            <person name="Kuo A."/>
            <person name="Kohler A."/>
            <person name="Jargeat P."/>
            <person name="Nagy L.G."/>
            <person name="Floudas D."/>
            <person name="Copeland A."/>
            <person name="Barry K.W."/>
            <person name="Cichocki N."/>
            <person name="Veneault-Fourrey C."/>
            <person name="LaButti K."/>
            <person name="Lindquist E.A."/>
            <person name="Lipzen A."/>
            <person name="Lundell T."/>
            <person name="Morin E."/>
            <person name="Murat C."/>
            <person name="Sun H."/>
            <person name="Tunlid A."/>
            <person name="Henrissat B."/>
            <person name="Grigoriev I.V."/>
            <person name="Hibbett D.S."/>
            <person name="Martin F."/>
            <person name="Nordberg H.P."/>
            <person name="Cantor M.N."/>
            <person name="Hua S.X."/>
        </authorList>
    </citation>
    <scope>NUCLEOTIDE SEQUENCE [LARGE SCALE GENOMIC DNA]</scope>
    <source>
        <strain evidence="2 3">Ve08.2h10</strain>
    </source>
</reference>
<dbReference type="Pfam" id="PF18759">
    <property type="entry name" value="Plavaka"/>
    <property type="match status" value="1"/>
</dbReference>
<dbReference type="HOGENOM" id="CLU_046023_1_1_1"/>
<reference evidence="3" key="2">
    <citation type="submission" date="2015-01" db="EMBL/GenBank/DDBJ databases">
        <title>Evolutionary Origins and Diversification of the Mycorrhizal Mutualists.</title>
        <authorList>
            <consortium name="DOE Joint Genome Institute"/>
            <consortium name="Mycorrhizal Genomics Consortium"/>
            <person name="Kohler A."/>
            <person name="Kuo A."/>
            <person name="Nagy L.G."/>
            <person name="Floudas D."/>
            <person name="Copeland A."/>
            <person name="Barry K.W."/>
            <person name="Cichocki N."/>
            <person name="Veneault-Fourrey C."/>
            <person name="LaButti K."/>
            <person name="Lindquist E.A."/>
            <person name="Lipzen A."/>
            <person name="Lundell T."/>
            <person name="Morin E."/>
            <person name="Murat C."/>
            <person name="Riley R."/>
            <person name="Ohm R."/>
            <person name="Sun H."/>
            <person name="Tunlid A."/>
            <person name="Henrissat B."/>
            <person name="Grigoriev I.V."/>
            <person name="Hibbett D.S."/>
            <person name="Martin F."/>
        </authorList>
    </citation>
    <scope>NUCLEOTIDE SEQUENCE [LARGE SCALE GENOMIC DNA]</scope>
    <source>
        <strain evidence="3">Ve08.2h10</strain>
    </source>
</reference>
<dbReference type="OrthoDB" id="3239511at2759"/>